<feature type="region of interest" description="Disordered" evidence="1">
    <location>
        <begin position="134"/>
        <end position="156"/>
    </location>
</feature>
<evidence type="ECO:0000313" key="2">
    <source>
        <dbReference type="EMBL" id="GBP84898.1"/>
    </source>
</evidence>
<dbReference type="AlphaFoldDB" id="A0A4C1ZAQ6"/>
<keyword evidence="3" id="KW-1185">Reference proteome</keyword>
<comment type="caution">
    <text evidence="2">The sequence shown here is derived from an EMBL/GenBank/DDBJ whole genome shotgun (WGS) entry which is preliminary data.</text>
</comment>
<dbReference type="EMBL" id="BGZK01001705">
    <property type="protein sequence ID" value="GBP84898.1"/>
    <property type="molecule type" value="Genomic_DNA"/>
</dbReference>
<dbReference type="Proteomes" id="UP000299102">
    <property type="component" value="Unassembled WGS sequence"/>
</dbReference>
<gene>
    <name evidence="2" type="ORF">EVAR_60699_1</name>
</gene>
<organism evidence="2 3">
    <name type="scientific">Eumeta variegata</name>
    <name type="common">Bagworm moth</name>
    <name type="synonym">Eumeta japonica</name>
    <dbReference type="NCBI Taxonomy" id="151549"/>
    <lineage>
        <taxon>Eukaryota</taxon>
        <taxon>Metazoa</taxon>
        <taxon>Ecdysozoa</taxon>
        <taxon>Arthropoda</taxon>
        <taxon>Hexapoda</taxon>
        <taxon>Insecta</taxon>
        <taxon>Pterygota</taxon>
        <taxon>Neoptera</taxon>
        <taxon>Endopterygota</taxon>
        <taxon>Lepidoptera</taxon>
        <taxon>Glossata</taxon>
        <taxon>Ditrysia</taxon>
        <taxon>Tineoidea</taxon>
        <taxon>Psychidae</taxon>
        <taxon>Oiketicinae</taxon>
        <taxon>Eumeta</taxon>
    </lineage>
</organism>
<sequence length="156" mass="17408">MVPDIQLAGGGHARDVPVMSFNKPSELENVLFHCRCKAFPPAIQLLQVVLNDNKSVMAVEVIVFPVFHRILQRDRKAVQTPPCVCKTNYRVQDRSLPLSNGYILQFVQTEEDAAEEDDDIYAYLLAQAIPGETAAAHRQHPGDERQTGGLLCMPRP</sequence>
<name>A0A4C1ZAQ6_EUMVA</name>
<evidence type="ECO:0000256" key="1">
    <source>
        <dbReference type="SAM" id="MobiDB-lite"/>
    </source>
</evidence>
<accession>A0A4C1ZAQ6</accession>
<reference evidence="2 3" key="1">
    <citation type="journal article" date="2019" name="Commun. Biol.">
        <title>The bagworm genome reveals a unique fibroin gene that provides high tensile strength.</title>
        <authorList>
            <person name="Kono N."/>
            <person name="Nakamura H."/>
            <person name="Ohtoshi R."/>
            <person name="Tomita M."/>
            <person name="Numata K."/>
            <person name="Arakawa K."/>
        </authorList>
    </citation>
    <scope>NUCLEOTIDE SEQUENCE [LARGE SCALE GENOMIC DNA]</scope>
</reference>
<proteinExistence type="predicted"/>
<evidence type="ECO:0000313" key="3">
    <source>
        <dbReference type="Proteomes" id="UP000299102"/>
    </source>
</evidence>
<protein>
    <submittedName>
        <fullName evidence="2">Uncharacterized protein</fullName>
    </submittedName>
</protein>